<gene>
    <name evidence="2" type="ORF">MQP27_49620</name>
</gene>
<evidence type="ECO:0000313" key="3">
    <source>
        <dbReference type="Proteomes" id="UP001165269"/>
    </source>
</evidence>
<dbReference type="InterPro" id="IPR011528">
    <property type="entry name" value="NERD"/>
</dbReference>
<feature type="domain" description="NERD" evidence="1">
    <location>
        <begin position="50"/>
        <end position="154"/>
    </location>
</feature>
<evidence type="ECO:0000313" key="2">
    <source>
        <dbReference type="EMBL" id="MCI3279152.1"/>
    </source>
</evidence>
<accession>A0ABS9YPK7</accession>
<proteinExistence type="predicted"/>
<dbReference type="Pfam" id="PF08378">
    <property type="entry name" value="NERD"/>
    <property type="match status" value="1"/>
</dbReference>
<dbReference type="RefSeq" id="WP_242778850.1">
    <property type="nucleotide sequence ID" value="NZ_JALDAY010000024.1"/>
</dbReference>
<organism evidence="2 3">
    <name type="scientific">Streptomyces cylindrosporus</name>
    <dbReference type="NCBI Taxonomy" id="2927583"/>
    <lineage>
        <taxon>Bacteria</taxon>
        <taxon>Bacillati</taxon>
        <taxon>Actinomycetota</taxon>
        <taxon>Actinomycetes</taxon>
        <taxon>Kitasatosporales</taxon>
        <taxon>Streptomycetaceae</taxon>
        <taxon>Streptomyces</taxon>
    </lineage>
</organism>
<keyword evidence="3" id="KW-1185">Reference proteome</keyword>
<comment type="caution">
    <text evidence="2">The sequence shown here is derived from an EMBL/GenBank/DDBJ whole genome shotgun (WGS) entry which is preliminary data.</text>
</comment>
<dbReference type="EMBL" id="JALDAY010000024">
    <property type="protein sequence ID" value="MCI3279152.1"/>
    <property type="molecule type" value="Genomic_DNA"/>
</dbReference>
<protein>
    <submittedName>
        <fullName evidence="2">NERD domain-containing protein</fullName>
    </submittedName>
</protein>
<evidence type="ECO:0000259" key="1">
    <source>
        <dbReference type="Pfam" id="PF08378"/>
    </source>
</evidence>
<sequence length="218" mass="23601">MTSYENSAMRWAEETRKAARRGLWRRLTAALGVSAQARRADALAARREHGGRGEAVTAALLAQLQGQGWAVRHDRRIPYGAQLDHVLVPPTGTAVVVLDTKTWHRGWPTVVRNGRVCCGTEDRHDQVVKVAGYAARVQQALGLPGVVVWPLLVVHNSPVAGGELAVRVPGWDDFVYVLETSRLIPRLAGALYGPADPVGAAAIVERVDRVLRPYGEGG</sequence>
<reference evidence="2" key="1">
    <citation type="submission" date="2022-03" db="EMBL/GenBank/DDBJ databases">
        <title>Streptomyces 7R015 and 7R016 isolated from Barleria lupulina in Thailand.</title>
        <authorList>
            <person name="Kanchanasin P."/>
            <person name="Phongsopitanun W."/>
            <person name="Tanasupawat S."/>
        </authorList>
    </citation>
    <scope>NUCLEOTIDE SEQUENCE</scope>
    <source>
        <strain evidence="2">7R015</strain>
    </source>
</reference>
<dbReference type="Proteomes" id="UP001165269">
    <property type="component" value="Unassembled WGS sequence"/>
</dbReference>
<name>A0ABS9YPK7_9ACTN</name>